<feature type="domain" description="DUF4209" evidence="2">
    <location>
        <begin position="134"/>
        <end position="214"/>
    </location>
</feature>
<evidence type="ECO:0000256" key="1">
    <source>
        <dbReference type="SAM" id="Phobius"/>
    </source>
</evidence>
<proteinExistence type="predicted"/>
<comment type="caution">
    <text evidence="3">The sequence shown here is derived from an EMBL/GenBank/DDBJ whole genome shotgun (WGS) entry which is preliminary data.</text>
</comment>
<evidence type="ECO:0000313" key="4">
    <source>
        <dbReference type="Proteomes" id="UP001347796"/>
    </source>
</evidence>
<evidence type="ECO:0000313" key="3">
    <source>
        <dbReference type="EMBL" id="KAK6182825.1"/>
    </source>
</evidence>
<organism evidence="3 4">
    <name type="scientific">Patella caerulea</name>
    <name type="common">Rayed Mediterranean limpet</name>
    <dbReference type="NCBI Taxonomy" id="87958"/>
    <lineage>
        <taxon>Eukaryota</taxon>
        <taxon>Metazoa</taxon>
        <taxon>Spiralia</taxon>
        <taxon>Lophotrochozoa</taxon>
        <taxon>Mollusca</taxon>
        <taxon>Gastropoda</taxon>
        <taxon>Patellogastropoda</taxon>
        <taxon>Patelloidea</taxon>
        <taxon>Patellidae</taxon>
        <taxon>Patella</taxon>
    </lineage>
</organism>
<reference evidence="3 4" key="1">
    <citation type="submission" date="2024-01" db="EMBL/GenBank/DDBJ databases">
        <title>The genome of the rayed Mediterranean limpet Patella caerulea (Linnaeus, 1758).</title>
        <authorList>
            <person name="Anh-Thu Weber A."/>
            <person name="Halstead-Nussloch G."/>
        </authorList>
    </citation>
    <scope>NUCLEOTIDE SEQUENCE [LARGE SCALE GENOMIC DNA]</scope>
    <source>
        <strain evidence="3">AATW-2023a</strain>
        <tissue evidence="3">Whole specimen</tissue>
    </source>
</reference>
<gene>
    <name evidence="3" type="ORF">SNE40_010419</name>
</gene>
<keyword evidence="1" id="KW-0472">Membrane</keyword>
<protein>
    <recommendedName>
        <fullName evidence="2">DUF4209 domain-containing protein</fullName>
    </recommendedName>
</protein>
<keyword evidence="1" id="KW-0812">Transmembrane</keyword>
<dbReference type="EMBL" id="JAZGQO010000007">
    <property type="protein sequence ID" value="KAK6182825.1"/>
    <property type="molecule type" value="Genomic_DNA"/>
</dbReference>
<dbReference type="Pfam" id="PF13910">
    <property type="entry name" value="DUF4209"/>
    <property type="match status" value="1"/>
</dbReference>
<evidence type="ECO:0000259" key="2">
    <source>
        <dbReference type="Pfam" id="PF13910"/>
    </source>
</evidence>
<feature type="transmembrane region" description="Helical" evidence="1">
    <location>
        <begin position="598"/>
        <end position="621"/>
    </location>
</feature>
<dbReference type="InterPro" id="IPR025209">
    <property type="entry name" value="DUF4209"/>
</dbReference>
<dbReference type="Proteomes" id="UP001347796">
    <property type="component" value="Unassembled WGS sequence"/>
</dbReference>
<dbReference type="AlphaFoldDB" id="A0AAN8JVY7"/>
<dbReference type="InterPro" id="IPR039635">
    <property type="entry name" value="ERMARD"/>
</dbReference>
<dbReference type="PANTHER" id="PTHR31701:SF2">
    <property type="entry name" value="ENDOPLASMIC RETICULUM MEMBRANE-ASSOCIATED RNA DEGRADATION PROTEIN"/>
    <property type="match status" value="1"/>
</dbReference>
<keyword evidence="4" id="KW-1185">Reference proteome</keyword>
<sequence length="679" mass="79001">MTKNYSNSFLSPTVKEILLTDHCFENKNDKTKEILTKGDTLNWCYIGKQLNDLEVDGLICGSTEWYRIATAYLAPVFIYCEKFLQQTVDNYHRIYLDLIKWTAHTQVLTQCLSLIESDEDGDDLLAILLLTSVIERSLGDVYLLKGDQCPSMLKDLLITPELHDILGPTIINVLRILIGSPKSLNIRNIAWHGFISPGELPKRFIYFLLLLVPSIGERLKEKNITPSTIPHRDLVTFSTEKPIHLIGQHFEIEANLEKLLEKSLFIQKQMVPYWKCAFSYYNKQKYGYCVVLLWPLIEHSLRCLFAEVNGCPHRVLTAESTVLYTTFDEMLSKMVSADQENHLIKKLGQPCMDLLMDLLVYPAGPRLRDRLSHGETNIDTFPRHWADMTVYLSMYCIVYFIDTETSTDLRVFQDKMEAMKLYQSHFHPIPILKSKLNELCTLNDCMTEWITVDPSLQPWNIKAGCDIFINNNLVYHLIKSLILEMDEIIRNKTVNNTDIHIDTWFCEPFTNNAHLLTDLLQVRIPTLYRFNESQQVSKDCRSTTSKLIKESELVNLLSRITMEMSATISQLKLNVVSRQDKLLNKELRSRQRENMKKLILSLPIFHVASHLVCLLCVYYLYNLHLYTPEYTIQLHRFLKTTLQFCENLRTYTSQDKNKWIEAMELILKHVTIVNRFIAS</sequence>
<name>A0AAN8JVY7_PATCE</name>
<dbReference type="PANTHER" id="PTHR31701">
    <property type="entry name" value="ENDOPLASMIC RETICULUM MEMBRANE-ASSOCIATED RNA DEGRADATION PROTEIN"/>
    <property type="match status" value="1"/>
</dbReference>
<keyword evidence="1" id="KW-1133">Transmembrane helix</keyword>
<accession>A0AAN8JVY7</accession>